<dbReference type="NCBIfam" id="NF041397">
    <property type="entry name" value="TranRegGlpR_Halo"/>
    <property type="match status" value="1"/>
</dbReference>
<accession>A0A8J7YA17</accession>
<keyword evidence="4" id="KW-0804">Transcription</keyword>
<organism evidence="7 8">
    <name type="scientific">Haloarcula limicola</name>
    <dbReference type="NCBI Taxonomy" id="1429915"/>
    <lineage>
        <taxon>Archaea</taxon>
        <taxon>Methanobacteriati</taxon>
        <taxon>Methanobacteriota</taxon>
        <taxon>Stenosarchaea group</taxon>
        <taxon>Halobacteria</taxon>
        <taxon>Halobacteriales</taxon>
        <taxon>Haloarculaceae</taxon>
        <taxon>Haloarcula</taxon>
    </lineage>
</organism>
<dbReference type="InterPro" id="IPR014036">
    <property type="entry name" value="DeoR-like_C"/>
</dbReference>
<feature type="region of interest" description="Disordered" evidence="5">
    <location>
        <begin position="47"/>
        <end position="68"/>
    </location>
</feature>
<dbReference type="InterPro" id="IPR036388">
    <property type="entry name" value="WH-like_DNA-bd_sf"/>
</dbReference>
<feature type="domain" description="HTH deoR-type" evidence="6">
    <location>
        <begin position="3"/>
        <end position="58"/>
    </location>
</feature>
<dbReference type="GO" id="GO:0003677">
    <property type="term" value="F:DNA binding"/>
    <property type="evidence" value="ECO:0007669"/>
    <property type="project" value="UniProtKB-KW"/>
</dbReference>
<evidence type="ECO:0000259" key="6">
    <source>
        <dbReference type="PROSITE" id="PS51000"/>
    </source>
</evidence>
<dbReference type="InterPro" id="IPR053563">
    <property type="entry name" value="Glycerol_resp_trans_regulator"/>
</dbReference>
<dbReference type="OrthoDB" id="174736at2157"/>
<reference evidence="7 8" key="1">
    <citation type="submission" date="2021-06" db="EMBL/GenBank/DDBJ databases">
        <title>New haloarchaea isolates fom saline soil.</title>
        <authorList>
            <person name="Duran-Viseras A."/>
            <person name="Sanchez-Porro C.S."/>
            <person name="Ventosa A."/>
        </authorList>
    </citation>
    <scope>NUCLEOTIDE SEQUENCE [LARGE SCALE GENOMIC DNA]</scope>
    <source>
        <strain evidence="7 8">JCM 183640</strain>
    </source>
</reference>
<dbReference type="PRINTS" id="PR00037">
    <property type="entry name" value="HTHLACR"/>
</dbReference>
<evidence type="ECO:0000256" key="4">
    <source>
        <dbReference type="ARBA" id="ARBA00023163"/>
    </source>
</evidence>
<keyword evidence="1" id="KW-0678">Repressor</keyword>
<keyword evidence="3 7" id="KW-0238">DNA-binding</keyword>
<dbReference type="InterPro" id="IPR036390">
    <property type="entry name" value="WH_DNA-bd_sf"/>
</dbReference>
<dbReference type="InterPro" id="IPR001034">
    <property type="entry name" value="DeoR_HTH"/>
</dbReference>
<dbReference type="Proteomes" id="UP000766550">
    <property type="component" value="Unassembled WGS sequence"/>
</dbReference>
<dbReference type="RefSeq" id="WP_162315881.1">
    <property type="nucleotide sequence ID" value="NZ_JAHQXF010000001.1"/>
</dbReference>
<dbReference type="PANTHER" id="PTHR30363">
    <property type="entry name" value="HTH-TYPE TRANSCRIPTIONAL REGULATOR SRLR-RELATED"/>
    <property type="match status" value="1"/>
</dbReference>
<dbReference type="PROSITE" id="PS00894">
    <property type="entry name" value="HTH_DEOR_1"/>
    <property type="match status" value="1"/>
</dbReference>
<name>A0A8J7YA17_9EURY</name>
<sequence length="255" mass="27393">MLPAERKRTIVQLVTERDGCSVSVLADELEFSKATIRRDLRDLEEEGRIERSHGGAVPASSVGTERSYDQREVEHLEAKRAIAARASEEIREGEVVFFDAGTTTMEVARAAPDEGYVAATNMPELATELSDGEIDVKLTGGTLRARTRALVGSTAEAFLDRTNFDLLFLGTNALDATVGLSTPNEAEAAVKRQMVERAGRVVLVADSSKFGERSFVSFADLSDVDMLVTDEALPAALAEAVSEADVDVVVEGITA</sequence>
<evidence type="ECO:0000256" key="5">
    <source>
        <dbReference type="SAM" id="MobiDB-lite"/>
    </source>
</evidence>
<evidence type="ECO:0000256" key="1">
    <source>
        <dbReference type="ARBA" id="ARBA00022491"/>
    </source>
</evidence>
<protein>
    <submittedName>
        <fullName evidence="7">DeoR/GlpR family DNA-binding transcription regulator</fullName>
    </submittedName>
</protein>
<keyword evidence="2" id="KW-0805">Transcription regulation</keyword>
<comment type="caution">
    <text evidence="7">The sequence shown here is derived from an EMBL/GenBank/DDBJ whole genome shotgun (WGS) entry which is preliminary data.</text>
</comment>
<dbReference type="PROSITE" id="PS51000">
    <property type="entry name" value="HTH_DEOR_2"/>
    <property type="match status" value="1"/>
</dbReference>
<dbReference type="SUPFAM" id="SSF46785">
    <property type="entry name" value="Winged helix' DNA-binding domain"/>
    <property type="match status" value="1"/>
</dbReference>
<dbReference type="Gene3D" id="3.40.50.1360">
    <property type="match status" value="1"/>
</dbReference>
<dbReference type="SMART" id="SM01134">
    <property type="entry name" value="DeoRC"/>
    <property type="match status" value="1"/>
</dbReference>
<dbReference type="SMART" id="SM00420">
    <property type="entry name" value="HTH_DEOR"/>
    <property type="match status" value="1"/>
</dbReference>
<keyword evidence="8" id="KW-1185">Reference proteome</keyword>
<dbReference type="InterPro" id="IPR050313">
    <property type="entry name" value="Carb_Metab_HTH_regulators"/>
</dbReference>
<evidence type="ECO:0000313" key="7">
    <source>
        <dbReference type="EMBL" id="MBV0922703.1"/>
    </source>
</evidence>
<dbReference type="PANTHER" id="PTHR30363:SF4">
    <property type="entry name" value="GLYCEROL-3-PHOSPHATE REGULON REPRESSOR"/>
    <property type="match status" value="1"/>
</dbReference>
<proteinExistence type="predicted"/>
<dbReference type="GO" id="GO:0003700">
    <property type="term" value="F:DNA-binding transcription factor activity"/>
    <property type="evidence" value="ECO:0007669"/>
    <property type="project" value="InterPro"/>
</dbReference>
<evidence type="ECO:0000313" key="8">
    <source>
        <dbReference type="Proteomes" id="UP000766550"/>
    </source>
</evidence>
<gene>
    <name evidence="7" type="ORF">KTS45_00680</name>
</gene>
<dbReference type="Pfam" id="PF00455">
    <property type="entry name" value="DeoRC"/>
    <property type="match status" value="1"/>
</dbReference>
<dbReference type="Pfam" id="PF08220">
    <property type="entry name" value="HTH_DeoR"/>
    <property type="match status" value="1"/>
</dbReference>
<evidence type="ECO:0000256" key="2">
    <source>
        <dbReference type="ARBA" id="ARBA00023015"/>
    </source>
</evidence>
<dbReference type="SUPFAM" id="SSF100950">
    <property type="entry name" value="NagB/RpiA/CoA transferase-like"/>
    <property type="match status" value="1"/>
</dbReference>
<evidence type="ECO:0000256" key="3">
    <source>
        <dbReference type="ARBA" id="ARBA00023125"/>
    </source>
</evidence>
<dbReference type="InterPro" id="IPR037171">
    <property type="entry name" value="NagB/RpiA_transferase-like"/>
</dbReference>
<dbReference type="EMBL" id="JAHQXF010000001">
    <property type="protein sequence ID" value="MBV0922703.1"/>
    <property type="molecule type" value="Genomic_DNA"/>
</dbReference>
<dbReference type="InterPro" id="IPR018356">
    <property type="entry name" value="Tscrpt_reg_HTH_DeoR_CS"/>
</dbReference>
<dbReference type="Gene3D" id="1.10.10.10">
    <property type="entry name" value="Winged helix-like DNA-binding domain superfamily/Winged helix DNA-binding domain"/>
    <property type="match status" value="1"/>
</dbReference>
<dbReference type="AlphaFoldDB" id="A0A8J7YA17"/>